<evidence type="ECO:0000313" key="7">
    <source>
        <dbReference type="EMBL" id="AJI54203.1"/>
    </source>
</evidence>
<evidence type="ECO:0000256" key="4">
    <source>
        <dbReference type="ARBA" id="ARBA00022989"/>
    </source>
</evidence>
<evidence type="ECO:0000256" key="3">
    <source>
        <dbReference type="ARBA" id="ARBA00022692"/>
    </source>
</evidence>
<dbReference type="FunFam" id="1.20.1260.100:FF:000001">
    <property type="entry name" value="translocator protein 2"/>
    <property type="match status" value="1"/>
</dbReference>
<dbReference type="PANTHER" id="PTHR10057:SF0">
    <property type="entry name" value="TRANSLOCATOR PROTEIN"/>
    <property type="match status" value="1"/>
</dbReference>
<proteinExistence type="inferred from homology"/>
<dbReference type="KEGG" id="fpz:LA55_1125"/>
<feature type="transmembrane region" description="Helical" evidence="6">
    <location>
        <begin position="136"/>
        <end position="157"/>
    </location>
</feature>
<dbReference type="GO" id="GO:0016020">
    <property type="term" value="C:membrane"/>
    <property type="evidence" value="ECO:0007669"/>
    <property type="project" value="UniProtKB-SubCell"/>
</dbReference>
<name>A0A0B6D969_9GAMM</name>
<dbReference type="InterPro" id="IPR038330">
    <property type="entry name" value="TspO/MBR-related_sf"/>
</dbReference>
<feature type="transmembrane region" description="Helical" evidence="6">
    <location>
        <begin position="52"/>
        <end position="73"/>
    </location>
</feature>
<dbReference type="GO" id="GO:0033013">
    <property type="term" value="P:tetrapyrrole metabolic process"/>
    <property type="evidence" value="ECO:0007669"/>
    <property type="project" value="UniProtKB-ARBA"/>
</dbReference>
<evidence type="ECO:0000256" key="2">
    <source>
        <dbReference type="ARBA" id="ARBA00007524"/>
    </source>
</evidence>
<evidence type="ECO:0000256" key="6">
    <source>
        <dbReference type="SAM" id="Phobius"/>
    </source>
</evidence>
<evidence type="ECO:0000313" key="8">
    <source>
        <dbReference type="Proteomes" id="UP000031830"/>
    </source>
</evidence>
<evidence type="ECO:0000256" key="1">
    <source>
        <dbReference type="ARBA" id="ARBA00004141"/>
    </source>
</evidence>
<dbReference type="Pfam" id="PF03073">
    <property type="entry name" value="TspO_MBR"/>
    <property type="match status" value="1"/>
</dbReference>
<comment type="subcellular location">
    <subcellularLocation>
        <location evidence="1">Membrane</location>
        <topology evidence="1">Multi-pass membrane protein</topology>
    </subcellularLocation>
</comment>
<reference evidence="7 8" key="1">
    <citation type="journal article" date="2015" name="Genome Announc.">
        <title>Genome sequencing of 18 francisella strains to aid in assay development and testing.</title>
        <authorList>
            <person name="Johnson S.L."/>
            <person name="Daligault H.E."/>
            <person name="Davenport K.W."/>
            <person name="Coyne S.R."/>
            <person name="Frey K.G."/>
            <person name="Koroleva G.I."/>
            <person name="Broomall S.M."/>
            <person name="Bishop-Lilly K.A."/>
            <person name="Bruce D.C."/>
            <person name="Chertkov O."/>
            <person name="Freitas T."/>
            <person name="Jaissle J."/>
            <person name="Ladner J.T."/>
            <person name="Rosenzweig C.N."/>
            <person name="Gibbons H.S."/>
            <person name="Palacios G.F."/>
            <person name="Redden C.L."/>
            <person name="Xu Y."/>
            <person name="Minogue T.D."/>
            <person name="Chain P.S."/>
        </authorList>
    </citation>
    <scope>NUCLEOTIDE SEQUENCE [LARGE SCALE GENOMIC DNA]</scope>
    <source>
        <strain evidence="7 8">GA01-2794</strain>
    </source>
</reference>
<dbReference type="Gene3D" id="1.20.1260.100">
    <property type="entry name" value="TspO/MBR protein"/>
    <property type="match status" value="1"/>
</dbReference>
<feature type="transmembrane region" description="Helical" evidence="6">
    <location>
        <begin position="106"/>
        <end position="124"/>
    </location>
</feature>
<keyword evidence="4 6" id="KW-1133">Transmembrane helix</keyword>
<dbReference type="Proteomes" id="UP000031830">
    <property type="component" value="Chromosome"/>
</dbReference>
<dbReference type="PIRSF" id="PIRSF005859">
    <property type="entry name" value="PBR"/>
    <property type="match status" value="1"/>
</dbReference>
<keyword evidence="5 6" id="KW-0472">Membrane</keyword>
<evidence type="ECO:0000256" key="5">
    <source>
        <dbReference type="ARBA" id="ARBA00023136"/>
    </source>
</evidence>
<protein>
    <submittedName>
        <fullName evidence="7">TspO/MBR family protein</fullName>
    </submittedName>
</protein>
<comment type="similarity">
    <text evidence="2">Belongs to the TspO/BZRP family.</text>
</comment>
<dbReference type="EMBL" id="CP009440">
    <property type="protein sequence ID" value="AJI54203.1"/>
    <property type="molecule type" value="Genomic_DNA"/>
</dbReference>
<dbReference type="InterPro" id="IPR004307">
    <property type="entry name" value="TspO_MBR"/>
</dbReference>
<gene>
    <name evidence="7" type="ORF">LA55_1125</name>
</gene>
<dbReference type="OrthoDB" id="9795496at2"/>
<sequence>MSCNIKNKDYISLGVFIIVILGTGMITGALTSANILTWFANLEHPFFAPPNWIFAPVWTILYIMIAISGWLVFKQKALREKVFIIYAIQLGLNFLWSFLFFCWQNISLAFLEMSILWIFIAWNLKIFMDINKVAGYLLIPYFLWVGFAWILNLNYAMLN</sequence>
<dbReference type="AlphaFoldDB" id="A0A0B6D969"/>
<dbReference type="PANTHER" id="PTHR10057">
    <property type="entry name" value="PERIPHERAL-TYPE BENZODIAZEPINE RECEPTOR"/>
    <property type="match status" value="1"/>
</dbReference>
<dbReference type="CDD" id="cd15904">
    <property type="entry name" value="TSPO_MBR"/>
    <property type="match status" value="1"/>
</dbReference>
<feature type="transmembrane region" description="Helical" evidence="6">
    <location>
        <begin position="82"/>
        <end position="100"/>
    </location>
</feature>
<accession>A0A0B6D969</accession>
<organism evidence="7 8">
    <name type="scientific">Francisella philomiragia</name>
    <dbReference type="NCBI Taxonomy" id="28110"/>
    <lineage>
        <taxon>Bacteria</taxon>
        <taxon>Pseudomonadati</taxon>
        <taxon>Pseudomonadota</taxon>
        <taxon>Gammaproteobacteria</taxon>
        <taxon>Thiotrichales</taxon>
        <taxon>Francisellaceae</taxon>
        <taxon>Francisella</taxon>
    </lineage>
</organism>
<keyword evidence="3 6" id="KW-0812">Transmembrane</keyword>
<feature type="transmembrane region" description="Helical" evidence="6">
    <location>
        <begin position="12"/>
        <end position="40"/>
    </location>
</feature>
<dbReference type="RefSeq" id="WP_044526264.1">
    <property type="nucleotide sequence ID" value="NZ_CP009440.1"/>
</dbReference>